<gene>
    <name evidence="7" type="ordered locus">AM1_1772</name>
</gene>
<dbReference type="Pfam" id="PF00384">
    <property type="entry name" value="Molybdopterin"/>
    <property type="match status" value="1"/>
</dbReference>
<dbReference type="GO" id="GO:0046872">
    <property type="term" value="F:metal ion binding"/>
    <property type="evidence" value="ECO:0007669"/>
    <property type="project" value="UniProtKB-KW"/>
</dbReference>
<evidence type="ECO:0000313" key="8">
    <source>
        <dbReference type="Proteomes" id="UP000000268"/>
    </source>
</evidence>
<reference evidence="7 8" key="1">
    <citation type="journal article" date="2008" name="Proc. Natl. Acad. Sci. U.S.A.">
        <title>Niche adaptation and genome expansion in the chlorophyll d-producing cyanobacterium Acaryochloris marina.</title>
        <authorList>
            <person name="Swingley W.D."/>
            <person name="Chen M."/>
            <person name="Cheung P.C."/>
            <person name="Conrad A.L."/>
            <person name="Dejesa L.C."/>
            <person name="Hao J."/>
            <person name="Honchak B.M."/>
            <person name="Karbach L.E."/>
            <person name="Kurdoglu A."/>
            <person name="Lahiri S."/>
            <person name="Mastrian S.D."/>
            <person name="Miyashita H."/>
            <person name="Page L."/>
            <person name="Ramakrishna P."/>
            <person name="Satoh S."/>
            <person name="Sattley W.M."/>
            <person name="Shimada Y."/>
            <person name="Taylor H.L."/>
            <person name="Tomo T."/>
            <person name="Tsuchiya T."/>
            <person name="Wang Z.T."/>
            <person name="Raymond J."/>
            <person name="Mimuro M."/>
            <person name="Blankenship R.E."/>
            <person name="Touchman J.W."/>
        </authorList>
    </citation>
    <scope>NUCLEOTIDE SEQUENCE [LARGE SCALE GENOMIC DNA]</scope>
    <source>
        <strain evidence="8">MBIC 11017</strain>
    </source>
</reference>
<accession>B0CCA8</accession>
<dbReference type="Gene3D" id="3.40.50.740">
    <property type="match status" value="1"/>
</dbReference>
<keyword evidence="2" id="KW-0479">Metal-binding</keyword>
<dbReference type="EMBL" id="CP000828">
    <property type="protein sequence ID" value="ABW26793.1"/>
    <property type="molecule type" value="Genomic_DNA"/>
</dbReference>
<keyword evidence="3" id="KW-0560">Oxidoreductase</keyword>
<dbReference type="RefSeq" id="WP_012162304.1">
    <property type="nucleotide sequence ID" value="NC_009925.1"/>
</dbReference>
<name>B0CCA8_ACAM1</name>
<keyword evidence="1" id="KW-0004">4Fe-4S</keyword>
<dbReference type="GO" id="GO:0016020">
    <property type="term" value="C:membrane"/>
    <property type="evidence" value="ECO:0007669"/>
    <property type="project" value="TreeGrafter"/>
</dbReference>
<dbReference type="InterPro" id="IPR050123">
    <property type="entry name" value="Prok_molybdopt-oxidoreductase"/>
</dbReference>
<dbReference type="Pfam" id="PF01568">
    <property type="entry name" value="Molydop_binding"/>
    <property type="match status" value="1"/>
</dbReference>
<dbReference type="HOGENOM" id="CLU_000422_13_3_3"/>
<evidence type="ECO:0000256" key="4">
    <source>
        <dbReference type="ARBA" id="ARBA00023004"/>
    </source>
</evidence>
<keyword evidence="4" id="KW-0408">Iron</keyword>
<sequence>MTDWQPTACILCSRNCGLQVQVADGHLTKIRGDKNHPVSAGYICQKAAQLDHYQNNADRLTQPLKRQEDGSYQPIDWQTAITEIAARLLDLKQTYGKECLAFYGGGGQGNHLGSMYSSTFRDALEIPYYYSALAQEKTGDFWANGKLFGRQNCHTTEDIEQTECVLFIGTNPWQAHGIRNARPTLKQIAQDDQRTMIVIDPRRTETAELADIHLQLRPGTDAFLLSAMLAILVQEGWEDQAFLQEHTIGYTEVRACLLTIPIADHIERAGVDADQVYEAVRRFATAKSANVRVDLGLQQSLNSTLNSYLEKLFFLLTGNLGKPGGNNFHTFFLPWVGHSDAEAKTLCQTKATGITEIAQLFPPNVLPAEIESDHPQRIRGLIVDSANPVVSGADTQAYQRAFPKLDLLVVVDVAMTETARYADYILSAASQFEKWEAAFFNLEFPTNAFHLRKPLFAPLADTLPESEIYRRLAVAIGAIPERYPVLEQVARWHGRWPQLGLYRVALVAAMALQPQLRRTVAFALQGSLGKTLPDDSIAPFWGVSQLYVQHHGEAVARTGLPGRGGRLAEALFQRILHGHSGAPISQHRYEETWALMGYKDQKVRLVISELIEELQTLSSHHAWPEYPLMLIAGERRMYNANTIYRNPQWRQNDAEGVLKIHPVDAKALALAEGSHAVCESPWGQLTVQVKLCDTLRPGVVSLPHGYGLDYPDANGTRTRYGPLLNLLTDAQHCDTISATPFHKNVPVRLRPIEMARAASLHESLP</sequence>
<proteinExistence type="predicted"/>
<dbReference type="Proteomes" id="UP000000268">
    <property type="component" value="Chromosome"/>
</dbReference>
<dbReference type="Gene3D" id="3.40.228.10">
    <property type="entry name" value="Dimethylsulfoxide Reductase, domain 2"/>
    <property type="match status" value="1"/>
</dbReference>
<dbReference type="SUPFAM" id="SSF50692">
    <property type="entry name" value="ADC-like"/>
    <property type="match status" value="1"/>
</dbReference>
<evidence type="ECO:0000256" key="1">
    <source>
        <dbReference type="ARBA" id="ARBA00022485"/>
    </source>
</evidence>
<evidence type="ECO:0000259" key="6">
    <source>
        <dbReference type="PROSITE" id="PS51669"/>
    </source>
</evidence>
<dbReference type="STRING" id="329726.AM1_1772"/>
<evidence type="ECO:0000256" key="2">
    <source>
        <dbReference type="ARBA" id="ARBA00022723"/>
    </source>
</evidence>
<dbReference type="OrthoDB" id="219031at2"/>
<dbReference type="AlphaFoldDB" id="B0CCA8"/>
<evidence type="ECO:0000256" key="3">
    <source>
        <dbReference type="ARBA" id="ARBA00023002"/>
    </source>
</evidence>
<organism evidence="7 8">
    <name type="scientific">Acaryochloris marina (strain MBIC 11017)</name>
    <dbReference type="NCBI Taxonomy" id="329726"/>
    <lineage>
        <taxon>Bacteria</taxon>
        <taxon>Bacillati</taxon>
        <taxon>Cyanobacteriota</taxon>
        <taxon>Cyanophyceae</taxon>
        <taxon>Acaryochloridales</taxon>
        <taxon>Acaryochloridaceae</taxon>
        <taxon>Acaryochloris</taxon>
    </lineage>
</organism>
<dbReference type="SMART" id="SM00926">
    <property type="entry name" value="Molybdop_Fe4S4"/>
    <property type="match status" value="1"/>
</dbReference>
<keyword evidence="5" id="KW-0411">Iron-sulfur</keyword>
<dbReference type="GO" id="GO:0016491">
    <property type="term" value="F:oxidoreductase activity"/>
    <property type="evidence" value="ECO:0007669"/>
    <property type="project" value="UniProtKB-KW"/>
</dbReference>
<dbReference type="InterPro" id="IPR006657">
    <property type="entry name" value="MoPterin_dinucl-bd_dom"/>
</dbReference>
<dbReference type="KEGG" id="amr:AM1_1772"/>
<evidence type="ECO:0000313" key="7">
    <source>
        <dbReference type="EMBL" id="ABW26793.1"/>
    </source>
</evidence>
<dbReference type="InterPro" id="IPR006656">
    <property type="entry name" value="Mopterin_OxRdtase"/>
</dbReference>
<evidence type="ECO:0000256" key="5">
    <source>
        <dbReference type="ARBA" id="ARBA00023014"/>
    </source>
</evidence>
<dbReference type="Gene3D" id="2.20.25.90">
    <property type="entry name" value="ADC-like domains"/>
    <property type="match status" value="1"/>
</dbReference>
<dbReference type="PANTHER" id="PTHR43105">
    <property type="entry name" value="RESPIRATORY NITRATE REDUCTASE"/>
    <property type="match status" value="1"/>
</dbReference>
<dbReference type="GO" id="GO:0051539">
    <property type="term" value="F:4 iron, 4 sulfur cluster binding"/>
    <property type="evidence" value="ECO:0007669"/>
    <property type="project" value="UniProtKB-KW"/>
</dbReference>
<dbReference type="InterPro" id="IPR009010">
    <property type="entry name" value="Asp_de-COase-like_dom_sf"/>
</dbReference>
<keyword evidence="8" id="KW-1185">Reference proteome</keyword>
<dbReference type="InterPro" id="IPR006963">
    <property type="entry name" value="Mopterin_OxRdtase_4Fe-4S_dom"/>
</dbReference>
<dbReference type="SUPFAM" id="SSF53706">
    <property type="entry name" value="Formate dehydrogenase/DMSO reductase, domains 1-3"/>
    <property type="match status" value="1"/>
</dbReference>
<protein>
    <submittedName>
        <fullName evidence="7">Molybdopterin oxidoreductase family protein</fullName>
    </submittedName>
</protein>
<dbReference type="eggNOG" id="COG0243">
    <property type="taxonomic scope" value="Bacteria"/>
</dbReference>
<dbReference type="PANTHER" id="PTHR43105:SF9">
    <property type="entry name" value="NADPH-FE(3+) OXIDOREDUCTASE SUBUNIT ALPHA"/>
    <property type="match status" value="1"/>
</dbReference>
<dbReference type="Gene3D" id="2.40.40.20">
    <property type="match status" value="1"/>
</dbReference>
<feature type="domain" description="4Fe-4S Mo/W bis-MGD-type" evidence="6">
    <location>
        <begin position="2"/>
        <end position="58"/>
    </location>
</feature>
<dbReference type="GO" id="GO:0043546">
    <property type="term" value="F:molybdopterin cofactor binding"/>
    <property type="evidence" value="ECO:0007669"/>
    <property type="project" value="InterPro"/>
</dbReference>
<dbReference type="PROSITE" id="PS51669">
    <property type="entry name" value="4FE4S_MOW_BIS_MGD"/>
    <property type="match status" value="1"/>
</dbReference>
<dbReference type="Pfam" id="PF04879">
    <property type="entry name" value="Molybdop_Fe4S4"/>
    <property type="match status" value="1"/>
</dbReference>